<evidence type="ECO:0000256" key="1">
    <source>
        <dbReference type="SAM" id="MobiDB-lite"/>
    </source>
</evidence>
<dbReference type="InterPro" id="IPR057191">
    <property type="entry name" value="DUF7869"/>
</dbReference>
<sequence length="544" mass="62998">MHYCCLKFKPVEHFCSADDKSTISSLSVESPLFWNYKTCFFMLQASDSEESSPTDDDGEHDSQSPDVRTGKRKLRTPREWKPKRKKRLKKIQHSVQADDPSMLMDNRGKLVKKQDNPNRAYLSPALNLTRMYKLYETEVEDSVKMCLYRDIFVHDFNLSFGPPRADSCATCDKLAAHLSDPDLQDVQRSKLLTQKEMHVREGSSSERVDTVQRWMHRANKNFFIVALWSYAIQRGFTSKIRHRFLVNGHTFLPCDRDFSHIEKMKRTQINEIRTSEDWIRSTESARHEKPFVVLPMKRLEVLGLASFTDEMFCRPQASADKPFVIQCKYTDADLESYNSFNIRKTGRPRILLHFVCKYREPIAVGPAKVKDLEKQMQYIPPSKMQSFWNDFFAEQRKLASNANKINTHGCTDIYGEQETTSSMEIGIMLECNVATLRFCTSCSCSERENWQLRVLPRSIIALEQTPACSPTEVPSIGSRSLIIHRHRWPPLPLRPLHRQCVVDLSLRASFQYIMRLLSGTDKMCYPTAVVCDAQKNARVYLDKG</sequence>
<name>A0ABQ9HF22_9NEOP</name>
<reference evidence="3 4" key="1">
    <citation type="submission" date="2023-02" db="EMBL/GenBank/DDBJ databases">
        <title>LHISI_Scaffold_Assembly.</title>
        <authorList>
            <person name="Stuart O.P."/>
            <person name="Cleave R."/>
            <person name="Magrath M.J.L."/>
            <person name="Mikheyev A.S."/>
        </authorList>
    </citation>
    <scope>NUCLEOTIDE SEQUENCE [LARGE SCALE GENOMIC DNA]</scope>
    <source>
        <strain evidence="3">Daus_M_001</strain>
        <tissue evidence="3">Leg muscle</tissue>
    </source>
</reference>
<evidence type="ECO:0000259" key="2">
    <source>
        <dbReference type="Pfam" id="PF25273"/>
    </source>
</evidence>
<proteinExistence type="predicted"/>
<gene>
    <name evidence="3" type="ORF">PR048_014649</name>
</gene>
<feature type="domain" description="DUF7869" evidence="2">
    <location>
        <begin position="217"/>
        <end position="289"/>
    </location>
</feature>
<feature type="region of interest" description="Disordered" evidence="1">
    <location>
        <begin position="48"/>
        <end position="94"/>
    </location>
</feature>
<dbReference type="Proteomes" id="UP001159363">
    <property type="component" value="Chromosome 4"/>
</dbReference>
<comment type="caution">
    <text evidence="3">The sequence shown here is derived from an EMBL/GenBank/DDBJ whole genome shotgun (WGS) entry which is preliminary data.</text>
</comment>
<accession>A0ABQ9HF22</accession>
<dbReference type="Pfam" id="PF25273">
    <property type="entry name" value="DUF7869"/>
    <property type="match status" value="1"/>
</dbReference>
<protein>
    <recommendedName>
        <fullName evidence="2">DUF7869 domain-containing protein</fullName>
    </recommendedName>
</protein>
<keyword evidence="4" id="KW-1185">Reference proteome</keyword>
<organism evidence="3 4">
    <name type="scientific">Dryococelus australis</name>
    <dbReference type="NCBI Taxonomy" id="614101"/>
    <lineage>
        <taxon>Eukaryota</taxon>
        <taxon>Metazoa</taxon>
        <taxon>Ecdysozoa</taxon>
        <taxon>Arthropoda</taxon>
        <taxon>Hexapoda</taxon>
        <taxon>Insecta</taxon>
        <taxon>Pterygota</taxon>
        <taxon>Neoptera</taxon>
        <taxon>Polyneoptera</taxon>
        <taxon>Phasmatodea</taxon>
        <taxon>Verophasmatodea</taxon>
        <taxon>Anareolatae</taxon>
        <taxon>Phasmatidae</taxon>
        <taxon>Eurycanthinae</taxon>
        <taxon>Dryococelus</taxon>
    </lineage>
</organism>
<feature type="compositionally biased region" description="Basic residues" evidence="1">
    <location>
        <begin position="70"/>
        <end position="92"/>
    </location>
</feature>
<evidence type="ECO:0000313" key="4">
    <source>
        <dbReference type="Proteomes" id="UP001159363"/>
    </source>
</evidence>
<feature type="compositionally biased region" description="Acidic residues" evidence="1">
    <location>
        <begin position="48"/>
        <end position="59"/>
    </location>
</feature>
<dbReference type="EMBL" id="JARBHB010000005">
    <property type="protein sequence ID" value="KAJ8882835.1"/>
    <property type="molecule type" value="Genomic_DNA"/>
</dbReference>
<evidence type="ECO:0000313" key="3">
    <source>
        <dbReference type="EMBL" id="KAJ8882835.1"/>
    </source>
</evidence>